<dbReference type="RefSeq" id="WP_229535174.1">
    <property type="nucleotide sequence ID" value="NZ_JAJHJB010000014.1"/>
</dbReference>
<sequence length="167" mass="19479">MKNLQGNCSREKRPLWRLLFLATIYKENLLGKAYYEDVKQFWLQYKPVPNLVAGEDGDRNQAGGDNLVVKEVFLILDDIRQSEIGDEGVKSFMQKVHALSIDTYDRELEWLDMLHIMDDLGQELLQKGYSIQQVNRIMAEPRQKAETMNSLKLSSVEEARSFRLRVR</sequence>
<evidence type="ECO:0000313" key="1">
    <source>
        <dbReference type="EMBL" id="MCC5465970.1"/>
    </source>
</evidence>
<name>A0ABS8HSB3_9FIRM</name>
<reference evidence="1" key="1">
    <citation type="submission" date="2021-11" db="EMBL/GenBank/DDBJ databases">
        <title>Description of a new species Pelosinus isolated from the bottom sediments of Lake Baikal.</title>
        <authorList>
            <person name="Zakharyuk A."/>
        </authorList>
    </citation>
    <scope>NUCLEOTIDE SEQUENCE</scope>
    <source>
        <strain evidence="1">Bkl1</strain>
    </source>
</reference>
<evidence type="ECO:0000313" key="2">
    <source>
        <dbReference type="Proteomes" id="UP001165492"/>
    </source>
</evidence>
<gene>
    <name evidence="1" type="ORF">LMF89_11440</name>
</gene>
<organism evidence="1 2">
    <name type="scientific">Pelosinus baikalensis</name>
    <dbReference type="NCBI Taxonomy" id="2892015"/>
    <lineage>
        <taxon>Bacteria</taxon>
        <taxon>Bacillati</taxon>
        <taxon>Bacillota</taxon>
        <taxon>Negativicutes</taxon>
        <taxon>Selenomonadales</taxon>
        <taxon>Sporomusaceae</taxon>
        <taxon>Pelosinus</taxon>
    </lineage>
</organism>
<comment type="caution">
    <text evidence="1">The sequence shown here is derived from an EMBL/GenBank/DDBJ whole genome shotgun (WGS) entry which is preliminary data.</text>
</comment>
<dbReference type="Proteomes" id="UP001165492">
    <property type="component" value="Unassembled WGS sequence"/>
</dbReference>
<proteinExistence type="predicted"/>
<dbReference type="EMBL" id="JAJHJB010000014">
    <property type="protein sequence ID" value="MCC5465970.1"/>
    <property type="molecule type" value="Genomic_DNA"/>
</dbReference>
<protein>
    <submittedName>
        <fullName evidence="1">Uncharacterized protein</fullName>
    </submittedName>
</protein>
<accession>A0ABS8HSB3</accession>
<keyword evidence="2" id="KW-1185">Reference proteome</keyword>